<dbReference type="EMBL" id="CAJOAY010001565">
    <property type="protein sequence ID" value="CAF3859347.1"/>
    <property type="molecule type" value="Genomic_DNA"/>
</dbReference>
<proteinExistence type="predicted"/>
<accession>A0A819SSQ0</accession>
<evidence type="ECO:0000313" key="3">
    <source>
        <dbReference type="EMBL" id="CAF1093041.1"/>
    </source>
</evidence>
<organism evidence="7 8">
    <name type="scientific">Adineta steineri</name>
    <dbReference type="NCBI Taxonomy" id="433720"/>
    <lineage>
        <taxon>Eukaryota</taxon>
        <taxon>Metazoa</taxon>
        <taxon>Spiralia</taxon>
        <taxon>Gnathifera</taxon>
        <taxon>Rotifera</taxon>
        <taxon>Eurotatoria</taxon>
        <taxon>Bdelloidea</taxon>
        <taxon>Adinetida</taxon>
        <taxon>Adinetidae</taxon>
        <taxon>Adineta</taxon>
    </lineage>
</organism>
<evidence type="ECO:0000313" key="4">
    <source>
        <dbReference type="EMBL" id="CAF1096393.1"/>
    </source>
</evidence>
<protein>
    <recommendedName>
        <fullName evidence="1">C2H2-type domain-containing protein</fullName>
    </recommendedName>
</protein>
<dbReference type="Proteomes" id="UP000663860">
    <property type="component" value="Unassembled WGS sequence"/>
</dbReference>
<evidence type="ECO:0000313" key="2">
    <source>
        <dbReference type="EMBL" id="CAF1077645.1"/>
    </source>
</evidence>
<feature type="domain" description="C2H2-type" evidence="1">
    <location>
        <begin position="9"/>
        <end position="30"/>
    </location>
</feature>
<evidence type="ECO:0000313" key="8">
    <source>
        <dbReference type="Proteomes" id="UP000663844"/>
    </source>
</evidence>
<dbReference type="PROSITE" id="PS00028">
    <property type="entry name" value="ZINC_FINGER_C2H2_1"/>
    <property type="match status" value="1"/>
</dbReference>
<dbReference type="AlphaFoldDB" id="A0A819SSQ0"/>
<dbReference type="Proteomes" id="UP000663844">
    <property type="component" value="Unassembled WGS sequence"/>
</dbReference>
<name>A0A819SSQ0_9BILA</name>
<dbReference type="InterPro" id="IPR013087">
    <property type="entry name" value="Znf_C2H2_type"/>
</dbReference>
<dbReference type="EMBL" id="CAJNOG010000225">
    <property type="protein sequence ID" value="CAF1093041.1"/>
    <property type="molecule type" value="Genomic_DNA"/>
</dbReference>
<dbReference type="Proteomes" id="UP000663891">
    <property type="component" value="Unassembled WGS sequence"/>
</dbReference>
<evidence type="ECO:0000313" key="6">
    <source>
        <dbReference type="EMBL" id="CAF4000160.1"/>
    </source>
</evidence>
<dbReference type="Proteomes" id="UP000663881">
    <property type="component" value="Unassembled WGS sequence"/>
</dbReference>
<evidence type="ECO:0000313" key="7">
    <source>
        <dbReference type="EMBL" id="CAF4061130.1"/>
    </source>
</evidence>
<dbReference type="Proteomes" id="UP000663845">
    <property type="component" value="Unassembled WGS sequence"/>
</dbReference>
<comment type="caution">
    <text evidence="7">The sequence shown here is derived from an EMBL/GenBank/DDBJ whole genome shotgun (WGS) entry which is preliminary data.</text>
</comment>
<dbReference type="Proteomes" id="UP000663868">
    <property type="component" value="Unassembled WGS sequence"/>
</dbReference>
<reference evidence="7" key="1">
    <citation type="submission" date="2021-02" db="EMBL/GenBank/DDBJ databases">
        <authorList>
            <person name="Nowell W R."/>
        </authorList>
    </citation>
    <scope>NUCLEOTIDE SEQUENCE</scope>
</reference>
<dbReference type="OrthoDB" id="10044445at2759"/>
<evidence type="ECO:0000313" key="5">
    <source>
        <dbReference type="EMBL" id="CAF3859347.1"/>
    </source>
</evidence>
<dbReference type="EMBL" id="CAJNOE010000258">
    <property type="protein sequence ID" value="CAF1096393.1"/>
    <property type="molecule type" value="Genomic_DNA"/>
</dbReference>
<gene>
    <name evidence="4" type="ORF">IZO911_LOCUS22789</name>
    <name evidence="3" type="ORF">JYZ213_LOCUS20950</name>
    <name evidence="6" type="ORF">KXQ929_LOCUS28424</name>
    <name evidence="5" type="ORF">OKA104_LOCUS21949</name>
    <name evidence="7" type="ORF">OXD698_LOCUS33132</name>
    <name evidence="2" type="ORF">VCS650_LOCUS18831</name>
</gene>
<dbReference type="EMBL" id="CAJNON010000183">
    <property type="protein sequence ID" value="CAF1077645.1"/>
    <property type="molecule type" value="Genomic_DNA"/>
</dbReference>
<evidence type="ECO:0000259" key="1">
    <source>
        <dbReference type="PROSITE" id="PS00028"/>
    </source>
</evidence>
<sequence length="104" mass="12184">MSINSVHPCSICFINVNENNGYIRHIRQVHVNDHQFGTPCPVCHSKFFLTNLKSFITHFCKHMLHYLFDEVSAPDLYVNHDAINLDTNDDFVDEFIISDHEQYD</sequence>
<dbReference type="EMBL" id="CAJOBB010002807">
    <property type="protein sequence ID" value="CAF4000160.1"/>
    <property type="molecule type" value="Genomic_DNA"/>
</dbReference>
<dbReference type="EMBL" id="CAJOAZ010004479">
    <property type="protein sequence ID" value="CAF4061130.1"/>
    <property type="molecule type" value="Genomic_DNA"/>
</dbReference>